<name>W7TLT7_9STRA</name>
<proteinExistence type="predicted"/>
<reference evidence="3 4" key="1">
    <citation type="journal article" date="2014" name="Mol. Plant">
        <title>Chromosome Scale Genome Assembly and Transcriptome Profiling of Nannochloropsis gaditana in Nitrogen Depletion.</title>
        <authorList>
            <person name="Corteggiani Carpinelli E."/>
            <person name="Telatin A."/>
            <person name="Vitulo N."/>
            <person name="Forcato C."/>
            <person name="D'Angelo M."/>
            <person name="Schiavon R."/>
            <person name="Vezzi A."/>
            <person name="Giacometti G.M."/>
            <person name="Morosinotto T."/>
            <person name="Valle G."/>
        </authorList>
    </citation>
    <scope>NUCLEOTIDE SEQUENCE [LARGE SCALE GENOMIC DNA]</scope>
    <source>
        <strain evidence="3 4">B-31</strain>
    </source>
</reference>
<feature type="chain" id="PRO_5004900962" evidence="2">
    <location>
        <begin position="19"/>
        <end position="236"/>
    </location>
</feature>
<evidence type="ECO:0000313" key="3">
    <source>
        <dbReference type="EMBL" id="EWM28050.1"/>
    </source>
</evidence>
<gene>
    <name evidence="3" type="ORF">Naga_100044g13</name>
</gene>
<evidence type="ECO:0000313" key="4">
    <source>
        <dbReference type="Proteomes" id="UP000019335"/>
    </source>
</evidence>
<comment type="caution">
    <text evidence="3">The sequence shown here is derived from an EMBL/GenBank/DDBJ whole genome shotgun (WGS) entry which is preliminary data.</text>
</comment>
<keyword evidence="4" id="KW-1185">Reference proteome</keyword>
<protein>
    <submittedName>
        <fullName evidence="3">Uncharacterized protein</fullName>
    </submittedName>
</protein>
<organism evidence="3 4">
    <name type="scientific">Nannochloropsis gaditana</name>
    <dbReference type="NCBI Taxonomy" id="72520"/>
    <lineage>
        <taxon>Eukaryota</taxon>
        <taxon>Sar</taxon>
        <taxon>Stramenopiles</taxon>
        <taxon>Ochrophyta</taxon>
        <taxon>Eustigmatophyceae</taxon>
        <taxon>Eustigmatales</taxon>
        <taxon>Monodopsidaceae</taxon>
        <taxon>Nannochloropsis</taxon>
    </lineage>
</organism>
<evidence type="ECO:0000256" key="1">
    <source>
        <dbReference type="SAM" id="MobiDB-lite"/>
    </source>
</evidence>
<sequence>MLTSFGLLLLLLVKAIQCHKGEETSLANFSFLRNVENTPADLRRRFLRGTGNFVPSTSNTNGGQIIGGVPWPSQSDRVPSPADRAKYAQQVNELLNANYFVHENSFNSIQQKIYDRMALYAKLQARAEDPRVVASMQTGISSPVYQDLEDQVADPSFLTRLQAYLYRAAPRYTQTMARVQDPSYGTELQQKMYRGDFGPGPDAPARLSAKATAVQTAPRPPVKRNKLNYPIRPHVP</sequence>
<accession>W7TLT7</accession>
<dbReference type="EMBL" id="AZIL01000355">
    <property type="protein sequence ID" value="EWM28050.1"/>
    <property type="molecule type" value="Genomic_DNA"/>
</dbReference>
<feature type="signal peptide" evidence="2">
    <location>
        <begin position="1"/>
        <end position="18"/>
    </location>
</feature>
<dbReference type="AlphaFoldDB" id="W7TLT7"/>
<feature type="region of interest" description="Disordered" evidence="1">
    <location>
        <begin position="194"/>
        <end position="236"/>
    </location>
</feature>
<keyword evidence="2" id="KW-0732">Signal</keyword>
<evidence type="ECO:0000256" key="2">
    <source>
        <dbReference type="SAM" id="SignalP"/>
    </source>
</evidence>
<dbReference type="Proteomes" id="UP000019335">
    <property type="component" value="Chromosome 5"/>
</dbReference>